<name>A0A8X8Y8F7_SALSN</name>
<evidence type="ECO:0000256" key="5">
    <source>
        <dbReference type="ARBA" id="ARBA00022840"/>
    </source>
</evidence>
<feature type="domain" description="ATPase family AAA" evidence="11">
    <location>
        <begin position="1"/>
        <end position="158"/>
    </location>
</feature>
<sequence length="422" mass="47050">MARYEDELSRKRMQAEGEHQRGRNQELVKMQEESALRQEAARRASEEQIQAQRRQTEREKAEIERETIRVRAMAEAEGRAHEAKLGEDVSRRMLVERANAEREKWEGYGLAILTDQNKMVVAVGGITALAAGVYTTREGARVVWSYVDRILGQPSLIRESSRGKYPWSGLFSRGISTLYGGAKTGSGSQARKVFGDVILHPRLQKRIEHLASSTAHTKVHKAPYRNMLFYGPPGTGKTMAARELAHKSGLDYALMTGGDVAPLGSQAVIPDSKDIVLALATNRPGDLNSAVSDRIDEVLEFPLPGEDERFKLLNLYLDKYIAQAGARKPGPFARLFRKQQNRIEMQGLNDEIIREAAAKTEGFSGREIAKLMASVQAAVYGSQKCVLDSDLFQEVVDYKVAEHHQRKKLAGTEENLTKSTTL</sequence>
<evidence type="ECO:0008006" key="14">
    <source>
        <dbReference type="Google" id="ProtNLM"/>
    </source>
</evidence>
<evidence type="ECO:0000259" key="11">
    <source>
        <dbReference type="Pfam" id="PF12037"/>
    </source>
</evidence>
<keyword evidence="3" id="KW-0547">Nucleotide-binding</keyword>
<feature type="domain" description="ATPase AAA-type core" evidence="10">
    <location>
        <begin position="227"/>
        <end position="261"/>
    </location>
</feature>
<evidence type="ECO:0000313" key="13">
    <source>
        <dbReference type="Proteomes" id="UP000298416"/>
    </source>
</evidence>
<dbReference type="GO" id="GO:0005743">
    <property type="term" value="C:mitochondrial inner membrane"/>
    <property type="evidence" value="ECO:0007669"/>
    <property type="project" value="UniProtKB-SubCell"/>
</dbReference>
<evidence type="ECO:0000256" key="7">
    <source>
        <dbReference type="ARBA" id="ARBA00023128"/>
    </source>
</evidence>
<organism evidence="12">
    <name type="scientific">Salvia splendens</name>
    <name type="common">Scarlet sage</name>
    <dbReference type="NCBI Taxonomy" id="180675"/>
    <lineage>
        <taxon>Eukaryota</taxon>
        <taxon>Viridiplantae</taxon>
        <taxon>Streptophyta</taxon>
        <taxon>Embryophyta</taxon>
        <taxon>Tracheophyta</taxon>
        <taxon>Spermatophyta</taxon>
        <taxon>Magnoliopsida</taxon>
        <taxon>eudicotyledons</taxon>
        <taxon>Gunneridae</taxon>
        <taxon>Pentapetalae</taxon>
        <taxon>asterids</taxon>
        <taxon>lamiids</taxon>
        <taxon>Lamiales</taxon>
        <taxon>Lamiaceae</taxon>
        <taxon>Nepetoideae</taxon>
        <taxon>Mentheae</taxon>
        <taxon>Salviinae</taxon>
        <taxon>Salvia</taxon>
        <taxon>Salvia subgen. Calosphace</taxon>
        <taxon>core Calosphace</taxon>
    </lineage>
</organism>
<dbReference type="Pfam" id="PF00004">
    <property type="entry name" value="AAA"/>
    <property type="match status" value="1"/>
</dbReference>
<dbReference type="PANTHER" id="PTHR23075">
    <property type="entry name" value="PUTATIVE ATP-ASE"/>
    <property type="match status" value="1"/>
</dbReference>
<dbReference type="InterPro" id="IPR021911">
    <property type="entry name" value="ATAD3_N"/>
</dbReference>
<dbReference type="Pfam" id="PF12037">
    <property type="entry name" value="ATAD3_N"/>
    <property type="match status" value="1"/>
</dbReference>
<dbReference type="GO" id="GO:0005759">
    <property type="term" value="C:mitochondrial matrix"/>
    <property type="evidence" value="ECO:0007669"/>
    <property type="project" value="UniProtKB-SubCell"/>
</dbReference>
<keyword evidence="5" id="KW-0067">ATP-binding</keyword>
<keyword evidence="13" id="KW-1185">Reference proteome</keyword>
<gene>
    <name evidence="12" type="ORF">SASPL_110850</name>
</gene>
<dbReference type="Gene3D" id="3.40.50.300">
    <property type="entry name" value="P-loop containing nucleotide triphosphate hydrolases"/>
    <property type="match status" value="2"/>
</dbReference>
<dbReference type="PANTHER" id="PTHR23075:SF0">
    <property type="entry name" value="ATPASE FAMILY AAA DOMAIN-CONTAINING PROTEIN 3"/>
    <property type="match status" value="1"/>
</dbReference>
<keyword evidence="6" id="KW-0175">Coiled coil</keyword>
<dbReference type="GO" id="GO:0016887">
    <property type="term" value="F:ATP hydrolysis activity"/>
    <property type="evidence" value="ECO:0007669"/>
    <property type="project" value="InterPro"/>
</dbReference>
<evidence type="ECO:0000256" key="9">
    <source>
        <dbReference type="SAM" id="MobiDB-lite"/>
    </source>
</evidence>
<dbReference type="Gene3D" id="1.10.8.60">
    <property type="match status" value="1"/>
</dbReference>
<accession>A0A8X8Y8F7</accession>
<comment type="caution">
    <text evidence="12">The sequence shown here is derived from an EMBL/GenBank/DDBJ whole genome shotgun (WGS) entry which is preliminary data.</text>
</comment>
<evidence type="ECO:0000256" key="4">
    <source>
        <dbReference type="ARBA" id="ARBA00022792"/>
    </source>
</evidence>
<dbReference type="SUPFAM" id="SSF52540">
    <property type="entry name" value="P-loop containing nucleoside triphosphate hydrolases"/>
    <property type="match status" value="1"/>
</dbReference>
<keyword evidence="7" id="KW-0496">Mitochondrion</keyword>
<evidence type="ECO:0000259" key="10">
    <source>
        <dbReference type="Pfam" id="PF00004"/>
    </source>
</evidence>
<protein>
    <recommendedName>
        <fullName evidence="14">ATPase family AAA domain-containing protein 3A/B</fullName>
    </recommendedName>
</protein>
<dbReference type="GO" id="GO:0008270">
    <property type="term" value="F:zinc ion binding"/>
    <property type="evidence" value="ECO:0007669"/>
    <property type="project" value="TreeGrafter"/>
</dbReference>
<reference evidence="12" key="1">
    <citation type="submission" date="2018-01" db="EMBL/GenBank/DDBJ databases">
        <authorList>
            <person name="Mao J.F."/>
        </authorList>
    </citation>
    <scope>NUCLEOTIDE SEQUENCE</scope>
    <source>
        <strain evidence="12">Huo1</strain>
        <tissue evidence="12">Leaf</tissue>
    </source>
</reference>
<dbReference type="EMBL" id="PNBA02000004">
    <property type="protein sequence ID" value="KAG6426624.1"/>
    <property type="molecule type" value="Genomic_DNA"/>
</dbReference>
<dbReference type="AlphaFoldDB" id="A0A8X8Y8F7"/>
<reference evidence="12" key="2">
    <citation type="submission" date="2020-08" db="EMBL/GenBank/DDBJ databases">
        <title>Plant Genome Project.</title>
        <authorList>
            <person name="Zhang R.-G."/>
        </authorList>
    </citation>
    <scope>NUCLEOTIDE SEQUENCE</scope>
    <source>
        <strain evidence="12">Huo1</strain>
        <tissue evidence="12">Leaf</tissue>
    </source>
</reference>
<comment type="subcellular location">
    <subcellularLocation>
        <location evidence="1">Mitochondrion inner membrane</location>
    </subcellularLocation>
    <subcellularLocation>
        <location evidence="2">Mitochondrion matrix</location>
    </subcellularLocation>
</comment>
<feature type="compositionally biased region" description="Basic and acidic residues" evidence="9">
    <location>
        <begin position="1"/>
        <end position="46"/>
    </location>
</feature>
<evidence type="ECO:0000256" key="3">
    <source>
        <dbReference type="ARBA" id="ARBA00022741"/>
    </source>
</evidence>
<dbReference type="InterPro" id="IPR027417">
    <property type="entry name" value="P-loop_NTPase"/>
</dbReference>
<dbReference type="Proteomes" id="UP000298416">
    <property type="component" value="Unassembled WGS sequence"/>
</dbReference>
<evidence type="ECO:0000256" key="6">
    <source>
        <dbReference type="ARBA" id="ARBA00023054"/>
    </source>
</evidence>
<keyword evidence="8" id="KW-0472">Membrane</keyword>
<evidence type="ECO:0000256" key="8">
    <source>
        <dbReference type="ARBA" id="ARBA00023136"/>
    </source>
</evidence>
<dbReference type="GO" id="GO:0007005">
    <property type="term" value="P:mitochondrion organization"/>
    <property type="evidence" value="ECO:0007669"/>
    <property type="project" value="TreeGrafter"/>
</dbReference>
<feature type="region of interest" description="Disordered" evidence="9">
    <location>
        <begin position="1"/>
        <end position="62"/>
    </location>
</feature>
<evidence type="ECO:0000313" key="12">
    <source>
        <dbReference type="EMBL" id="KAG6426624.1"/>
    </source>
</evidence>
<keyword evidence="4" id="KW-0999">Mitochondrion inner membrane</keyword>
<evidence type="ECO:0000256" key="1">
    <source>
        <dbReference type="ARBA" id="ARBA00004273"/>
    </source>
</evidence>
<evidence type="ECO:0000256" key="2">
    <source>
        <dbReference type="ARBA" id="ARBA00004305"/>
    </source>
</evidence>
<dbReference type="InterPro" id="IPR003959">
    <property type="entry name" value="ATPase_AAA_core"/>
</dbReference>
<dbReference type="GO" id="GO:0005524">
    <property type="term" value="F:ATP binding"/>
    <property type="evidence" value="ECO:0007669"/>
    <property type="project" value="UniProtKB-KW"/>
</dbReference>
<proteinExistence type="predicted"/>